<dbReference type="InterPro" id="IPR010775">
    <property type="entry name" value="DUF1365"/>
</dbReference>
<evidence type="ECO:0000313" key="2">
    <source>
        <dbReference type="Proteomes" id="UP000637980"/>
    </source>
</evidence>
<dbReference type="Pfam" id="PF07103">
    <property type="entry name" value="DUF1365"/>
    <property type="match status" value="1"/>
</dbReference>
<comment type="caution">
    <text evidence="1">The sequence shown here is derived from an EMBL/GenBank/DDBJ whole genome shotgun (WGS) entry which is preliminary data.</text>
</comment>
<gene>
    <name evidence="1" type="ORF">GCM10007094_17800</name>
</gene>
<dbReference type="PANTHER" id="PTHR33973">
    <property type="entry name" value="OS07G0153300 PROTEIN"/>
    <property type="match status" value="1"/>
</dbReference>
<sequence>MILTGRQQHSISAPLTIYQGKVVHCRHDRIKHNLNYKAVCFLIDIDRLQNVDHMSPLLSVDRFNLFSFYPTDHMKSGHTSLRGYVEDMLQQAQITDVPEQIRLLAYPRFMGSAFNPISVFYCYSKNRLEAILYQVRNTFGDMHHYAIKITPSQSMGTQQVFRHACPKNLHVSPFIDLSGQYNFVVRPPTDHVSLIIRLTQGNAPVLTASFQGKQKQATTGRLLKLALQYFQVSAKVLGLIHFEALKLWIKGARFYKRPPPPADIVTSMHTICPGKTARKTQGETHDT</sequence>
<reference evidence="2" key="1">
    <citation type="journal article" date="2019" name="Int. J. Syst. Evol. Microbiol.">
        <title>The Global Catalogue of Microorganisms (GCM) 10K type strain sequencing project: providing services to taxonomists for standard genome sequencing and annotation.</title>
        <authorList>
            <consortium name="The Broad Institute Genomics Platform"/>
            <consortium name="The Broad Institute Genome Sequencing Center for Infectious Disease"/>
            <person name="Wu L."/>
            <person name="Ma J."/>
        </authorList>
    </citation>
    <scope>NUCLEOTIDE SEQUENCE [LARGE SCALE GENOMIC DNA]</scope>
    <source>
        <strain evidence="2">KCTC 12861</strain>
    </source>
</reference>
<proteinExistence type="predicted"/>
<name>A0ABQ3E8H0_9HYPH</name>
<dbReference type="PANTHER" id="PTHR33973:SF4">
    <property type="entry name" value="OS07G0153300 PROTEIN"/>
    <property type="match status" value="1"/>
</dbReference>
<dbReference type="RefSeq" id="WP_189436437.1">
    <property type="nucleotide sequence ID" value="NZ_BMXE01000003.1"/>
</dbReference>
<dbReference type="EMBL" id="BMXE01000003">
    <property type="protein sequence ID" value="GHB29862.1"/>
    <property type="molecule type" value="Genomic_DNA"/>
</dbReference>
<organism evidence="1 2">
    <name type="scientific">Pseudovibrio japonicus</name>
    <dbReference type="NCBI Taxonomy" id="366534"/>
    <lineage>
        <taxon>Bacteria</taxon>
        <taxon>Pseudomonadati</taxon>
        <taxon>Pseudomonadota</taxon>
        <taxon>Alphaproteobacteria</taxon>
        <taxon>Hyphomicrobiales</taxon>
        <taxon>Stappiaceae</taxon>
        <taxon>Pseudovibrio</taxon>
    </lineage>
</organism>
<dbReference type="Proteomes" id="UP000637980">
    <property type="component" value="Unassembled WGS sequence"/>
</dbReference>
<accession>A0ABQ3E8H0</accession>
<keyword evidence="2" id="KW-1185">Reference proteome</keyword>
<evidence type="ECO:0000313" key="1">
    <source>
        <dbReference type="EMBL" id="GHB29862.1"/>
    </source>
</evidence>
<protein>
    <submittedName>
        <fullName evidence="1">DUF1365 domain-containing protein</fullName>
    </submittedName>
</protein>